<evidence type="ECO:0000256" key="5">
    <source>
        <dbReference type="ARBA" id="ARBA00023014"/>
    </source>
</evidence>
<dbReference type="RefSeq" id="WP_341415135.1">
    <property type="nucleotide sequence ID" value="NZ_JBBPCC010000004.1"/>
</dbReference>
<evidence type="ECO:0000256" key="6">
    <source>
        <dbReference type="SAM" id="MobiDB-lite"/>
    </source>
</evidence>
<dbReference type="PIRSF" id="PIRSF000139">
    <property type="entry name" value="Glc_ox_4Fe-4S"/>
    <property type="match status" value="1"/>
</dbReference>
<dbReference type="InterPro" id="IPR009051">
    <property type="entry name" value="Helical_ferredxn"/>
</dbReference>
<keyword evidence="5" id="KW-0411">Iron-sulfur</keyword>
<keyword evidence="1" id="KW-0004">4Fe-4S</keyword>
<dbReference type="EMBL" id="JBBPCC010000004">
    <property type="protein sequence ID" value="MEK8128075.1"/>
    <property type="molecule type" value="Genomic_DNA"/>
</dbReference>
<feature type="region of interest" description="Disordered" evidence="6">
    <location>
        <begin position="333"/>
        <end position="355"/>
    </location>
</feature>
<dbReference type="InterPro" id="IPR017896">
    <property type="entry name" value="4Fe4S_Fe-S-bd"/>
</dbReference>
<organism evidence="8 9">
    <name type="scientific">Paenibacillus filicis</name>
    <dbReference type="NCBI Taxonomy" id="669464"/>
    <lineage>
        <taxon>Bacteria</taxon>
        <taxon>Bacillati</taxon>
        <taxon>Bacillota</taxon>
        <taxon>Bacilli</taxon>
        <taxon>Bacillales</taxon>
        <taxon>Paenibacillaceae</taxon>
        <taxon>Paenibacillus</taxon>
    </lineage>
</organism>
<keyword evidence="3" id="KW-0677">Repeat</keyword>
<keyword evidence="9" id="KW-1185">Reference proteome</keyword>
<dbReference type="InterPro" id="IPR017900">
    <property type="entry name" value="4Fe4S_Fe_S_CS"/>
</dbReference>
<evidence type="ECO:0000313" key="9">
    <source>
        <dbReference type="Proteomes" id="UP001469365"/>
    </source>
</evidence>
<evidence type="ECO:0000256" key="2">
    <source>
        <dbReference type="ARBA" id="ARBA00022723"/>
    </source>
</evidence>
<feature type="compositionally biased region" description="Low complexity" evidence="6">
    <location>
        <begin position="341"/>
        <end position="355"/>
    </location>
</feature>
<dbReference type="InterPro" id="IPR004017">
    <property type="entry name" value="Cys_rich_dom"/>
</dbReference>
<evidence type="ECO:0000313" key="8">
    <source>
        <dbReference type="EMBL" id="MEK8128075.1"/>
    </source>
</evidence>
<dbReference type="PROSITE" id="PS00198">
    <property type="entry name" value="4FE4S_FER_1"/>
    <property type="match status" value="1"/>
</dbReference>
<dbReference type="PROSITE" id="PS51379">
    <property type="entry name" value="4FE4S_FER_2"/>
    <property type="match status" value="2"/>
</dbReference>
<dbReference type="PANTHER" id="PTHR32479">
    <property type="entry name" value="GLYCOLATE OXIDASE IRON-SULFUR SUBUNIT"/>
    <property type="match status" value="1"/>
</dbReference>
<sequence length="490" mass="53818">MSGSVSIKEQLVRESGSPLAERMKLSLDYDELTNCMRCGFCQPACPTFRETGLEAASPRGRIALMKAVVDDVMEPDTSFRKQIDLCLGCRACEPVCPADVQYGTLLEQTKEALEQHADHPLWIRALRSITFRHLFPKQQRMKVLGKALRLYQRSGLQGLARTSGMMNLFPEHMRQMERILPSASGSGVVEQLGTFVPAQGKPIGRVGLFRGCIMDVLYTETNVRTVRLLSEAGYDVVIPETQNCCGALHAHSGELDQARELARKNILTFQEAKVDTVVSNAGGCGALLVEYGHLLHDDAHYAGAALAFAEGVKDVSQLLLERAGRLNFDAAAAHEEDQARQEAAPAAQRTSAASPVTVMPAAGTVRETVTYQDSCHLRNVMKAGNAPRNLIARVGHVNVVELQGADRCCGSAGIYNMTQPEMSMQVLDHKMEHVKETKAQVILTSNPGCLLQMQLGIEREGMTGRMKAEHVVDYLYERLVTPREKNEQNG</sequence>
<dbReference type="SUPFAM" id="SSF46548">
    <property type="entry name" value="alpha-helical ferredoxin"/>
    <property type="match status" value="1"/>
</dbReference>
<keyword evidence="2" id="KW-0479">Metal-binding</keyword>
<evidence type="ECO:0000256" key="4">
    <source>
        <dbReference type="ARBA" id="ARBA00023004"/>
    </source>
</evidence>
<dbReference type="PANTHER" id="PTHR32479:SF17">
    <property type="entry name" value="GLYCOLATE OXIDASE IRON-SULFUR SUBUNIT"/>
    <property type="match status" value="1"/>
</dbReference>
<evidence type="ECO:0000259" key="7">
    <source>
        <dbReference type="PROSITE" id="PS51379"/>
    </source>
</evidence>
<reference evidence="8 9" key="1">
    <citation type="submission" date="2024-04" db="EMBL/GenBank/DDBJ databases">
        <title>draft genome sequnece of Paenibacillus filicis.</title>
        <authorList>
            <person name="Kim D.-U."/>
        </authorList>
    </citation>
    <scope>NUCLEOTIDE SEQUENCE [LARGE SCALE GENOMIC DNA]</scope>
    <source>
        <strain evidence="8 9">KACC14197</strain>
    </source>
</reference>
<keyword evidence="4" id="KW-0408">Iron</keyword>
<evidence type="ECO:0000256" key="1">
    <source>
        <dbReference type="ARBA" id="ARBA00022485"/>
    </source>
</evidence>
<proteinExistence type="predicted"/>
<protein>
    <submittedName>
        <fullName evidence="8">(Fe-S)-binding protein</fullName>
    </submittedName>
</protein>
<evidence type="ECO:0000256" key="3">
    <source>
        <dbReference type="ARBA" id="ARBA00022737"/>
    </source>
</evidence>
<dbReference type="Proteomes" id="UP001469365">
    <property type="component" value="Unassembled WGS sequence"/>
</dbReference>
<name>A0ABU9DGS8_9BACL</name>
<gene>
    <name evidence="8" type="ORF">WMW72_09190</name>
</gene>
<feature type="domain" description="4Fe-4S ferredoxin-type" evidence="7">
    <location>
        <begin position="77"/>
        <end position="100"/>
    </location>
</feature>
<comment type="caution">
    <text evidence="8">The sequence shown here is derived from an EMBL/GenBank/DDBJ whole genome shotgun (WGS) entry which is preliminary data.</text>
</comment>
<dbReference type="Gene3D" id="1.10.1060.10">
    <property type="entry name" value="Alpha-helical ferredoxin"/>
    <property type="match status" value="1"/>
</dbReference>
<dbReference type="InterPro" id="IPR012257">
    <property type="entry name" value="Glc_ox_4Fe-4S"/>
</dbReference>
<accession>A0ABU9DGS8</accession>
<feature type="domain" description="4Fe-4S ferredoxin-type" evidence="7">
    <location>
        <begin position="23"/>
        <end position="56"/>
    </location>
</feature>
<dbReference type="Pfam" id="PF13183">
    <property type="entry name" value="Fer4_8"/>
    <property type="match status" value="1"/>
</dbReference>
<dbReference type="Pfam" id="PF02754">
    <property type="entry name" value="CCG"/>
    <property type="match status" value="2"/>
</dbReference>